<sequence>MAPVSERWSDRSCLHPLPLKPLQPQPRNFSYYSPATYSSWVRFPAGPHTGFSHVGIVPDDAAGRWCFLGVLPFPPPLHSGPSPYPPRFTSVGSQGADVHSRPNLTHECRSFITTGVSQMQQDRLYSRWFIPRSSQSSRVGAAVLHHPLPPPPSHTLANLTRLSTQPLNNNRTITTQLVISSPEVPAHTPFATLSPALKTCFPLFGTRPRPFSDSLPTTVGRVTKLVKSRVGRGSRPRCSTHDDPTPTLLQQTIWGWGAALLDVARTTTGTRMRCGVLGTEDTYAEFCVKVAQSGDGQADRQGQFKFVGRGRGYCKQADASGVVAVGVVGMGVGRFSTSLGYTRRLSPYGLGREHMEPENARHPIHGPAAGRVLALLHDGSGPCSLYGPAPSREACRKFPALGVAVVCWIDYPPPTQSNWVRFPAGSLPNPRKWESYQRMALANGPPPPPPPESPELISSASRMLENFDWKGGGTLNSHPVRESRNDFDLSRHVEDNRGSRSRANILQSGSVLITEVAGVWQMYFNQIEKISRERTVCGAVVDQRLESSPHAKDEAGSIPSGVAPVFSFLGIVPHDVADRGVFVGVYLPPPCIPGCSILTSLHPHLLSSPRWRAAQTSSLVSKPSSTRGLLSSEIHFSGLLWHVFSDRRNCKKRPHAKGNHRVLNATVYGLAAPAVFEARSCRECITERFTSINRLLRGILQPSPRHLNQPTDLSEVFISLKLQQQVICTTGSAAITVMKNVVTVPMKPKIPADEARLAAQKSCHICKKQLGIDTVVNNDHLTGEIKSCTHNCNLNVRLPKKQPVAVYHNLQNYYAHFLIKPLAENYVTKPDGNVVIENLGRIEVIEMTLKVQRPYVYRKYTGYVCTPNSSKMLECRSPVKFWSASVPYSPTDSTTNGGQALPSPGALITRKNTLAARRYRAGNERLSGSLHSNNLGSPSTRP</sequence>
<gene>
    <name evidence="2" type="ORF">PR048_024682</name>
</gene>
<evidence type="ECO:0000313" key="3">
    <source>
        <dbReference type="Proteomes" id="UP001159363"/>
    </source>
</evidence>
<accession>A0ABQ9GPB7</accession>
<dbReference type="Proteomes" id="UP001159363">
    <property type="component" value="Chromosome 9"/>
</dbReference>
<keyword evidence="3" id="KW-1185">Reference proteome</keyword>
<evidence type="ECO:0000313" key="2">
    <source>
        <dbReference type="EMBL" id="KAJ8873846.1"/>
    </source>
</evidence>
<dbReference type="EMBL" id="JARBHB010000010">
    <property type="protein sequence ID" value="KAJ8873846.1"/>
    <property type="molecule type" value="Genomic_DNA"/>
</dbReference>
<comment type="caution">
    <text evidence="2">The sequence shown here is derived from an EMBL/GenBank/DDBJ whole genome shotgun (WGS) entry which is preliminary data.</text>
</comment>
<proteinExistence type="predicted"/>
<protein>
    <submittedName>
        <fullName evidence="2">Uncharacterized protein</fullName>
    </submittedName>
</protein>
<name>A0ABQ9GPB7_9NEOP</name>
<feature type="compositionally biased region" description="Low complexity" evidence="1">
    <location>
        <begin position="926"/>
        <end position="942"/>
    </location>
</feature>
<organism evidence="2 3">
    <name type="scientific">Dryococelus australis</name>
    <dbReference type="NCBI Taxonomy" id="614101"/>
    <lineage>
        <taxon>Eukaryota</taxon>
        <taxon>Metazoa</taxon>
        <taxon>Ecdysozoa</taxon>
        <taxon>Arthropoda</taxon>
        <taxon>Hexapoda</taxon>
        <taxon>Insecta</taxon>
        <taxon>Pterygota</taxon>
        <taxon>Neoptera</taxon>
        <taxon>Polyneoptera</taxon>
        <taxon>Phasmatodea</taxon>
        <taxon>Verophasmatodea</taxon>
        <taxon>Anareolatae</taxon>
        <taxon>Phasmatidae</taxon>
        <taxon>Eurycanthinae</taxon>
        <taxon>Dryococelus</taxon>
    </lineage>
</organism>
<feature type="region of interest" description="Disordered" evidence="1">
    <location>
        <begin position="922"/>
        <end position="942"/>
    </location>
</feature>
<evidence type="ECO:0000256" key="1">
    <source>
        <dbReference type="SAM" id="MobiDB-lite"/>
    </source>
</evidence>
<reference evidence="2 3" key="1">
    <citation type="submission" date="2023-02" db="EMBL/GenBank/DDBJ databases">
        <title>LHISI_Scaffold_Assembly.</title>
        <authorList>
            <person name="Stuart O.P."/>
            <person name="Cleave R."/>
            <person name="Magrath M.J.L."/>
            <person name="Mikheyev A.S."/>
        </authorList>
    </citation>
    <scope>NUCLEOTIDE SEQUENCE [LARGE SCALE GENOMIC DNA]</scope>
    <source>
        <strain evidence="2">Daus_M_001</strain>
        <tissue evidence="2">Leg muscle</tissue>
    </source>
</reference>